<proteinExistence type="predicted"/>
<dbReference type="PANTHER" id="PTHR48419:SF1">
    <property type="entry name" value="SULFOTRANSFERASE DOMAIN-CONTAINING PROTEIN"/>
    <property type="match status" value="1"/>
</dbReference>
<dbReference type="PANTHER" id="PTHR48419">
    <property type="entry name" value="SULFOTRANSFERASE DOMAIN-CONTAINING PROTEIN"/>
    <property type="match status" value="1"/>
</dbReference>
<accession>A0A0D2L0G0</accession>
<evidence type="ECO:0000313" key="2">
    <source>
        <dbReference type="Proteomes" id="UP000053411"/>
    </source>
</evidence>
<dbReference type="Gene3D" id="3.40.50.300">
    <property type="entry name" value="P-loop containing nucleotide triphosphate hydrolases"/>
    <property type="match status" value="1"/>
</dbReference>
<gene>
    <name evidence="1" type="ORF">Z520_02618</name>
</gene>
<dbReference type="Proteomes" id="UP000053411">
    <property type="component" value="Unassembled WGS sequence"/>
</dbReference>
<dbReference type="VEuPathDB" id="FungiDB:Z520_02618"/>
<dbReference type="OrthoDB" id="2405944at2759"/>
<dbReference type="InterPro" id="IPR053226">
    <property type="entry name" value="Pyrrolopyrazine_biosynth_F"/>
</dbReference>
<name>A0A0D2L0G0_9EURO</name>
<dbReference type="InterPro" id="IPR027417">
    <property type="entry name" value="P-loop_NTPase"/>
</dbReference>
<dbReference type="EMBL" id="KN848064">
    <property type="protein sequence ID" value="KIY02479.1"/>
    <property type="molecule type" value="Genomic_DNA"/>
</dbReference>
<dbReference type="STRING" id="1442371.A0A0D2L0G0"/>
<dbReference type="SUPFAM" id="SSF52540">
    <property type="entry name" value="P-loop containing nucleoside triphosphate hydrolases"/>
    <property type="match status" value="1"/>
</dbReference>
<dbReference type="AlphaFoldDB" id="A0A0D2L0G0"/>
<keyword evidence="2" id="KW-1185">Reference proteome</keyword>
<reference evidence="1 2" key="1">
    <citation type="submission" date="2015-01" db="EMBL/GenBank/DDBJ databases">
        <title>The Genome Sequence of Fonsecaea multimorphosa CBS 102226.</title>
        <authorList>
            <consortium name="The Broad Institute Genomics Platform"/>
            <person name="Cuomo C."/>
            <person name="de Hoog S."/>
            <person name="Gorbushina A."/>
            <person name="Stielow B."/>
            <person name="Teixiera M."/>
            <person name="Abouelleil A."/>
            <person name="Chapman S.B."/>
            <person name="Priest M."/>
            <person name="Young S.K."/>
            <person name="Wortman J."/>
            <person name="Nusbaum C."/>
            <person name="Birren B."/>
        </authorList>
    </citation>
    <scope>NUCLEOTIDE SEQUENCE [LARGE SCALE GENOMIC DNA]</scope>
    <source>
        <strain evidence="1 2">CBS 102226</strain>
    </source>
</reference>
<organism evidence="1 2">
    <name type="scientific">Fonsecaea multimorphosa CBS 102226</name>
    <dbReference type="NCBI Taxonomy" id="1442371"/>
    <lineage>
        <taxon>Eukaryota</taxon>
        <taxon>Fungi</taxon>
        <taxon>Dikarya</taxon>
        <taxon>Ascomycota</taxon>
        <taxon>Pezizomycotina</taxon>
        <taxon>Eurotiomycetes</taxon>
        <taxon>Chaetothyriomycetidae</taxon>
        <taxon>Chaetothyriales</taxon>
        <taxon>Herpotrichiellaceae</taxon>
        <taxon>Fonsecaea</taxon>
    </lineage>
</organism>
<dbReference type="RefSeq" id="XP_016636601.1">
    <property type="nucleotide sequence ID" value="XM_016773131.1"/>
</dbReference>
<protein>
    <recommendedName>
        <fullName evidence="3">Sulfotransferase domain-containing protein</fullName>
    </recommendedName>
</protein>
<evidence type="ECO:0000313" key="1">
    <source>
        <dbReference type="EMBL" id="KIY02479.1"/>
    </source>
</evidence>
<dbReference type="GeneID" id="27708364"/>
<evidence type="ECO:0008006" key="3">
    <source>
        <dbReference type="Google" id="ProtNLM"/>
    </source>
</evidence>
<sequence>MAKPIFCATHPRACSTAFERVFMTRKDLNCFHEPFGDAFYYGPERMSVRYENDEDARKASGYSEATYKTIFDDLERGGDKGKRVFLKDMLQYLVPPDQQPPKLAPSLQSVKRGIGTEKMSNGVNGVNGTNGTNGVNGTYHVNGTNGVSKKAPFPFPTEGEPGNPTIVPKALLDKFHFTFLIRDPHSSIPSYYRCTIPPLEDLTGFHEFYPNEAGYDELRRFFDYAREVGLVRDRKDGLKNGTENGRVVNGDAKVPEVCVVDADDLLDDPEGILRAYCQSVGLDFHPDMMNWDNEEDQQRAKTVFEKWKGFHEDAIDSTDLKPRAHKKAPKTEEQWDAEWKEKFGEKAAKVIRKTVDDNMADYLYLKQFALKT</sequence>